<dbReference type="Gene3D" id="1.10.10.10">
    <property type="entry name" value="Winged helix-like DNA-binding domain superfamily/Winged helix DNA-binding domain"/>
    <property type="match status" value="1"/>
</dbReference>
<dbReference type="CDD" id="cd00090">
    <property type="entry name" value="HTH_ARSR"/>
    <property type="match status" value="1"/>
</dbReference>
<keyword evidence="3" id="KW-0804">Transcription</keyword>
<comment type="caution">
    <text evidence="5">The sequence shown here is derived from an EMBL/GenBank/DDBJ whole genome shotgun (WGS) entry which is preliminary data.</text>
</comment>
<protein>
    <submittedName>
        <fullName evidence="5">Transcriptional regulator, MarR family</fullName>
    </submittedName>
</protein>
<dbReference type="RefSeq" id="WP_003136009.1">
    <property type="nucleotide sequence ID" value="NZ_AMQS01000021.1"/>
</dbReference>
<dbReference type="PANTHER" id="PTHR42756">
    <property type="entry name" value="TRANSCRIPTIONAL REGULATOR, MARR"/>
    <property type="match status" value="1"/>
</dbReference>
<dbReference type="GO" id="GO:0003700">
    <property type="term" value="F:DNA-binding transcription factor activity"/>
    <property type="evidence" value="ECO:0007669"/>
    <property type="project" value="InterPro"/>
</dbReference>
<dbReference type="PATRIC" id="fig|1231377.3.peg.1454"/>
<dbReference type="SUPFAM" id="SSF46785">
    <property type="entry name" value="Winged helix' DNA-binding domain"/>
    <property type="match status" value="1"/>
</dbReference>
<evidence type="ECO:0000313" key="6">
    <source>
        <dbReference type="Proteomes" id="UP000006787"/>
    </source>
</evidence>
<dbReference type="InterPro" id="IPR011991">
    <property type="entry name" value="ArsR-like_HTH"/>
</dbReference>
<evidence type="ECO:0000256" key="2">
    <source>
        <dbReference type="ARBA" id="ARBA00023125"/>
    </source>
</evidence>
<dbReference type="SMART" id="SM00347">
    <property type="entry name" value="HTH_MARR"/>
    <property type="match status" value="1"/>
</dbReference>
<dbReference type="EMBL" id="AMQS01000021">
    <property type="protein sequence ID" value="EKF51156.1"/>
    <property type="molecule type" value="Genomic_DNA"/>
</dbReference>
<dbReference type="PROSITE" id="PS50995">
    <property type="entry name" value="HTH_MARR_2"/>
    <property type="match status" value="1"/>
</dbReference>
<evidence type="ECO:0000256" key="3">
    <source>
        <dbReference type="ARBA" id="ARBA00023163"/>
    </source>
</evidence>
<feature type="domain" description="HTH marR-type" evidence="4">
    <location>
        <begin position="1"/>
        <end position="135"/>
    </location>
</feature>
<dbReference type="PRINTS" id="PR00598">
    <property type="entry name" value="HTHMARR"/>
</dbReference>
<dbReference type="Proteomes" id="UP000006787">
    <property type="component" value="Unassembled WGS sequence"/>
</dbReference>
<keyword evidence="2" id="KW-0238">DNA-binding</keyword>
<name>K2PUQ6_9LACT</name>
<dbReference type="InterPro" id="IPR000835">
    <property type="entry name" value="HTH_MarR-typ"/>
</dbReference>
<dbReference type="InterPro" id="IPR036390">
    <property type="entry name" value="WH_DNA-bd_sf"/>
</dbReference>
<accession>K2PUQ6</accession>
<sequence>MDLRQMSQLFYQLKLANQEMTTKFEKETGFSITRYELMMFLKENGQCSQGELQNNLKIDSAAITRHLKILESKGYVARERNKQNNREVFVTITECSKEALESCEREYNSSENKLKLPFTAQEESLFLELLTRLTEEKEK</sequence>
<dbReference type="Pfam" id="PF01047">
    <property type="entry name" value="MarR"/>
    <property type="match status" value="1"/>
</dbReference>
<evidence type="ECO:0000256" key="1">
    <source>
        <dbReference type="ARBA" id="ARBA00023015"/>
    </source>
</evidence>
<dbReference type="PANTHER" id="PTHR42756:SF1">
    <property type="entry name" value="TRANSCRIPTIONAL REPRESSOR OF EMRAB OPERON"/>
    <property type="match status" value="1"/>
</dbReference>
<organism evidence="5 6">
    <name type="scientific">Lactococcus garvieae DCC43</name>
    <dbReference type="NCBI Taxonomy" id="1231377"/>
    <lineage>
        <taxon>Bacteria</taxon>
        <taxon>Bacillati</taxon>
        <taxon>Bacillota</taxon>
        <taxon>Bacilli</taxon>
        <taxon>Lactobacillales</taxon>
        <taxon>Streptococcaceae</taxon>
        <taxon>Lactococcus</taxon>
    </lineage>
</organism>
<dbReference type="GO" id="GO:0003677">
    <property type="term" value="F:DNA binding"/>
    <property type="evidence" value="ECO:0007669"/>
    <property type="project" value="UniProtKB-KW"/>
</dbReference>
<gene>
    <name evidence="5" type="ORF">C426_1463</name>
</gene>
<dbReference type="eggNOG" id="COG1846">
    <property type="taxonomic scope" value="Bacteria"/>
</dbReference>
<keyword evidence="1" id="KW-0805">Transcription regulation</keyword>
<proteinExistence type="predicted"/>
<evidence type="ECO:0000259" key="4">
    <source>
        <dbReference type="PROSITE" id="PS50995"/>
    </source>
</evidence>
<evidence type="ECO:0000313" key="5">
    <source>
        <dbReference type="EMBL" id="EKF51156.1"/>
    </source>
</evidence>
<reference evidence="5 6" key="1">
    <citation type="journal article" date="2012" name="J. Bacteriol.">
        <title>Genome Sequence of the Bacteriocin-Producing Strain Lactococcus garvieae DCC43.</title>
        <authorList>
            <person name="Gabrielsen C."/>
            <person name="Brede D.A."/>
            <person name="Hernandez P.E."/>
            <person name="Nes I.F."/>
            <person name="Diep D.B."/>
        </authorList>
    </citation>
    <scope>NUCLEOTIDE SEQUENCE [LARGE SCALE GENOMIC DNA]</scope>
    <source>
        <strain evidence="5 6">DCC43</strain>
    </source>
</reference>
<dbReference type="AlphaFoldDB" id="K2PUQ6"/>
<dbReference type="InterPro" id="IPR036388">
    <property type="entry name" value="WH-like_DNA-bd_sf"/>
</dbReference>